<feature type="domain" description="Collagen binding" evidence="8">
    <location>
        <begin position="328"/>
        <end position="430"/>
    </location>
</feature>
<gene>
    <name evidence="11" type="ORF">J2Z65_006496</name>
</gene>
<evidence type="ECO:0000259" key="9">
    <source>
        <dbReference type="Pfam" id="PF17802"/>
    </source>
</evidence>
<dbReference type="SUPFAM" id="SSF49401">
    <property type="entry name" value="Bacterial adhesins"/>
    <property type="match status" value="6"/>
</dbReference>
<dbReference type="RefSeq" id="WP_167059169.1">
    <property type="nucleotide sequence ID" value="NZ_JAAOZR010000020.1"/>
</dbReference>
<keyword evidence="3" id="KW-0964">Secreted</keyword>
<keyword evidence="4" id="KW-0732">Signal</keyword>
<dbReference type="InterPro" id="IPR008966">
    <property type="entry name" value="Adhesion_dom_sf"/>
</dbReference>
<reference evidence="11 12" key="1">
    <citation type="submission" date="2021-03" db="EMBL/GenBank/DDBJ databases">
        <title>Genomic Encyclopedia of Type Strains, Phase IV (KMG-IV): sequencing the most valuable type-strain genomes for metagenomic binning, comparative biology and taxonomic classification.</title>
        <authorList>
            <person name="Goeker M."/>
        </authorList>
    </citation>
    <scope>NUCLEOTIDE SEQUENCE [LARGE SCALE GENOMIC DNA]</scope>
    <source>
        <strain evidence="11 12">DSM 24950</strain>
    </source>
</reference>
<evidence type="ECO:0000259" key="8">
    <source>
        <dbReference type="Pfam" id="PF05737"/>
    </source>
</evidence>
<evidence type="ECO:0000256" key="2">
    <source>
        <dbReference type="ARBA" id="ARBA00022512"/>
    </source>
</evidence>
<dbReference type="Gene3D" id="2.60.40.740">
    <property type="match status" value="5"/>
</dbReference>
<evidence type="ECO:0000256" key="4">
    <source>
        <dbReference type="ARBA" id="ARBA00022729"/>
    </source>
</evidence>
<feature type="domain" description="Collagen binding" evidence="8">
    <location>
        <begin position="181"/>
        <end position="305"/>
    </location>
</feature>
<evidence type="ECO:0000313" key="11">
    <source>
        <dbReference type="EMBL" id="MBP1967232.1"/>
    </source>
</evidence>
<evidence type="ECO:0000259" key="10">
    <source>
        <dbReference type="Pfam" id="PF17961"/>
    </source>
</evidence>
<accession>A0ABS4I8H1</accession>
<evidence type="ECO:0000256" key="3">
    <source>
        <dbReference type="ARBA" id="ARBA00022525"/>
    </source>
</evidence>
<evidence type="ECO:0000256" key="5">
    <source>
        <dbReference type="ARBA" id="ARBA00023088"/>
    </source>
</evidence>
<protein>
    <submittedName>
        <fullName evidence="11">LPXTG-motif cell wall-anchored protein</fullName>
    </submittedName>
</protein>
<name>A0ABS4I8H1_9BACL</name>
<proteinExistence type="predicted"/>
<keyword evidence="2" id="KW-0134">Cell wall</keyword>
<sequence>MFNKQTKVLLIALLVFMQSMYGISFSTKVGATAITEGILDSVSMAVYNSAGQVVTDNVYEQGAKVKLDYTWSLPNGHVYRAGDTYSFTLPQQFLLFNDVTGNLTMGDDQVGTFHVDRDSHLVVITFNNFIESHDNVKGTLTFNTQFNKSQITGSTTQIIKIPINSGEQVFTLTFKPTVPSTISKTGTAKGFNAKQIDWTVDVNKSLDVIQGAVVTDPMPAGLAVPVTVAVYDLDVHLDGTMVQGGLLDSSKYTVSTEGNALSLHFTDSPIVSAYRIQYSTPIVDSTKGSFVNTATLAGSNKTPVQASATVAVQHGNPLDKTSTEYISTTQTIRWAIKYNYNEGTIAQEAASLTDLYNDTQDLVPGSLKVFPVTFNSAGGEVLGSELPASEYTLTPLEAQAKKGFKLLFNNDISSAYTIIYQTKANTPVIDNATITNQVTSGSGIVKTATKPIIQVAIVKTVGAVDYVAQTVGWNLTINGDSQEMSHVILNDTFPNKGLRLLPDSLVIKKGATILDPTEYTVDSSVALDEGLKITFANTLTSPITISYKTEFNLDWIQPAGSINYFLNSAKINWIDRSEVAQSKTVMAKFEPRDEVKNNGFKNGTYDLNSKQITWNVGFNYNGKTLEAAMLEDFLESNQKLVDSSNGSVTFNVYHMNVQANGATTIGSTVDRLSYDYHVDANNKLVVTFKQPISGPYYLVFKTSLEGQLLNSTVKNTAKLFDGDKPVSNDLTASVPIPHGGEYVSKEGLQSGDKINWKITINRGQSTVFDAAILDTPTVNQVLLPDSFHLFATTGDLIKGAELTKDRDYTVTFQTYGDGKQTFELRFANEIRSAYILEYQSLIAANDKDTVSNKVSFSGNNEITVTKETVQDILVGVSSGSGTGSGVRGALSVKKVDAADRNLLLGGATFELYRKSGETKYLIRTVTTNATGTADFTGLLAGEYVVKETISPAGYVLNSIERPITLHSAENLVITVTNERSNETGPSAPPGPSGHGSRSESSPTPSASPIPKPSVKPAPTVSPSPSPSPSPKPSTGPTPSASPEPTAPVIPVKDDNDAGGNQPGNHAETLPVTGESSHTFVKLAGLALILSGFLLRRRWRKP</sequence>
<dbReference type="PANTHER" id="PTHR48148">
    <property type="entry name" value="KERATINOCYTE PROLINE-RICH PROTEIN"/>
    <property type="match status" value="1"/>
</dbReference>
<feature type="compositionally biased region" description="Low complexity" evidence="6">
    <location>
        <begin position="994"/>
        <end position="1004"/>
    </location>
</feature>
<comment type="caution">
    <text evidence="11">The sequence shown here is derived from an EMBL/GenBank/DDBJ whole genome shotgun (WGS) entry which is preliminary data.</text>
</comment>
<dbReference type="SUPFAM" id="SSF49478">
    <property type="entry name" value="Cna protein B-type domain"/>
    <property type="match status" value="1"/>
</dbReference>
<organism evidence="11 12">
    <name type="scientific">Paenibacillus aceris</name>
    <dbReference type="NCBI Taxonomy" id="869555"/>
    <lineage>
        <taxon>Bacteria</taxon>
        <taxon>Bacillati</taxon>
        <taxon>Bacillota</taxon>
        <taxon>Bacilli</taxon>
        <taxon>Bacillales</taxon>
        <taxon>Paenibacillaceae</taxon>
        <taxon>Paenibacillus</taxon>
    </lineage>
</organism>
<dbReference type="Proteomes" id="UP001519344">
    <property type="component" value="Unassembled WGS sequence"/>
</dbReference>
<dbReference type="Pfam" id="PF00746">
    <property type="entry name" value="Gram_pos_anchor"/>
    <property type="match status" value="1"/>
</dbReference>
<feature type="domain" description="Collagen binding" evidence="8">
    <location>
        <begin position="459"/>
        <end position="564"/>
    </location>
</feature>
<dbReference type="PANTHER" id="PTHR48148:SF2">
    <property type="entry name" value="PA14 DOMAIN-CONTAINING PROTEIN"/>
    <property type="match status" value="1"/>
</dbReference>
<feature type="domain" description="SDR-like Ig" evidence="10">
    <location>
        <begin position="60"/>
        <end position="155"/>
    </location>
</feature>
<dbReference type="Gene3D" id="2.60.40.1280">
    <property type="match status" value="1"/>
</dbReference>
<feature type="region of interest" description="Disordered" evidence="6">
    <location>
        <begin position="977"/>
        <end position="1072"/>
    </location>
</feature>
<evidence type="ECO:0000256" key="6">
    <source>
        <dbReference type="SAM" id="MobiDB-lite"/>
    </source>
</evidence>
<feature type="domain" description="Collagen binding" evidence="8">
    <location>
        <begin position="597"/>
        <end position="721"/>
    </location>
</feature>
<comment type="subcellular location">
    <subcellularLocation>
        <location evidence="1">Secreted</location>
        <location evidence="1">Cell wall</location>
        <topology evidence="1">Peptidoglycan-anchor</topology>
    </subcellularLocation>
</comment>
<feature type="compositionally biased region" description="Pro residues" evidence="6">
    <location>
        <begin position="1005"/>
        <end position="1047"/>
    </location>
</feature>
<feature type="domain" description="Gram-positive cocci surface proteins LPxTG" evidence="7">
    <location>
        <begin position="1066"/>
        <end position="1100"/>
    </location>
</feature>
<dbReference type="InterPro" id="IPR013783">
    <property type="entry name" value="Ig-like_fold"/>
</dbReference>
<evidence type="ECO:0000313" key="12">
    <source>
        <dbReference type="Proteomes" id="UP001519344"/>
    </source>
</evidence>
<keyword evidence="5" id="KW-0572">Peptidoglycan-anchor</keyword>
<evidence type="ECO:0000259" key="7">
    <source>
        <dbReference type="Pfam" id="PF00746"/>
    </source>
</evidence>
<dbReference type="Gene3D" id="2.60.40.10">
    <property type="entry name" value="Immunoglobulins"/>
    <property type="match status" value="1"/>
</dbReference>
<dbReference type="InterPro" id="IPR019931">
    <property type="entry name" value="LPXTG_anchor"/>
</dbReference>
<evidence type="ECO:0000256" key="1">
    <source>
        <dbReference type="ARBA" id="ARBA00004168"/>
    </source>
</evidence>
<dbReference type="InterPro" id="IPR041033">
    <property type="entry name" value="SpaA_PFL_dom_1"/>
</dbReference>
<dbReference type="InterPro" id="IPR041171">
    <property type="entry name" value="SDR_Ig"/>
</dbReference>
<dbReference type="Pfam" id="PF17802">
    <property type="entry name" value="SpaA"/>
    <property type="match status" value="1"/>
</dbReference>
<feature type="domain" description="Collagen binding" evidence="8">
    <location>
        <begin position="753"/>
        <end position="863"/>
    </location>
</feature>
<dbReference type="EMBL" id="JAGGKV010000030">
    <property type="protein sequence ID" value="MBP1967232.1"/>
    <property type="molecule type" value="Genomic_DNA"/>
</dbReference>
<dbReference type="InterPro" id="IPR008456">
    <property type="entry name" value="Collagen-bd_dom"/>
</dbReference>
<feature type="domain" description="SpaA-like prealbumin fold" evidence="9">
    <location>
        <begin position="889"/>
        <end position="978"/>
    </location>
</feature>
<dbReference type="Pfam" id="PF17961">
    <property type="entry name" value="Big_8"/>
    <property type="match status" value="1"/>
</dbReference>
<keyword evidence="12" id="KW-1185">Reference proteome</keyword>
<dbReference type="Pfam" id="PF05737">
    <property type="entry name" value="Collagen_bind"/>
    <property type="match status" value="5"/>
</dbReference>
<dbReference type="NCBIfam" id="TIGR01167">
    <property type="entry name" value="LPXTG_anchor"/>
    <property type="match status" value="1"/>
</dbReference>
<dbReference type="InterPro" id="IPR011252">
    <property type="entry name" value="Fibrogen-bd_dom1"/>
</dbReference>